<protein>
    <submittedName>
        <fullName evidence="1">Uncharacterized protein</fullName>
    </submittedName>
</protein>
<dbReference type="EMBL" id="JAQIZT010000010">
    <property type="protein sequence ID" value="KAJ6982981.1"/>
    <property type="molecule type" value="Genomic_DNA"/>
</dbReference>
<gene>
    <name evidence="1" type="ORF">NC653_025945</name>
</gene>
<organism evidence="1 2">
    <name type="scientific">Populus alba x Populus x berolinensis</name>
    <dbReference type="NCBI Taxonomy" id="444605"/>
    <lineage>
        <taxon>Eukaryota</taxon>
        <taxon>Viridiplantae</taxon>
        <taxon>Streptophyta</taxon>
        <taxon>Embryophyta</taxon>
        <taxon>Tracheophyta</taxon>
        <taxon>Spermatophyta</taxon>
        <taxon>Magnoliopsida</taxon>
        <taxon>eudicotyledons</taxon>
        <taxon>Gunneridae</taxon>
        <taxon>Pentapetalae</taxon>
        <taxon>rosids</taxon>
        <taxon>fabids</taxon>
        <taxon>Malpighiales</taxon>
        <taxon>Salicaceae</taxon>
        <taxon>Saliceae</taxon>
        <taxon>Populus</taxon>
    </lineage>
</organism>
<keyword evidence="2" id="KW-1185">Reference proteome</keyword>
<evidence type="ECO:0000313" key="1">
    <source>
        <dbReference type="EMBL" id="KAJ6982981.1"/>
    </source>
</evidence>
<evidence type="ECO:0000313" key="2">
    <source>
        <dbReference type="Proteomes" id="UP001164929"/>
    </source>
</evidence>
<reference evidence="1" key="1">
    <citation type="journal article" date="2023" name="Mol. Ecol. Resour.">
        <title>Chromosome-level genome assembly of a triploid poplar Populus alba 'Berolinensis'.</title>
        <authorList>
            <person name="Chen S."/>
            <person name="Yu Y."/>
            <person name="Wang X."/>
            <person name="Wang S."/>
            <person name="Zhang T."/>
            <person name="Zhou Y."/>
            <person name="He R."/>
            <person name="Meng N."/>
            <person name="Wang Y."/>
            <person name="Liu W."/>
            <person name="Liu Z."/>
            <person name="Liu J."/>
            <person name="Guo Q."/>
            <person name="Huang H."/>
            <person name="Sederoff R.R."/>
            <person name="Wang G."/>
            <person name="Qu G."/>
            <person name="Chen S."/>
        </authorList>
    </citation>
    <scope>NUCLEOTIDE SEQUENCE</scope>
    <source>
        <strain evidence="1">SC-2020</strain>
    </source>
</reference>
<dbReference type="Proteomes" id="UP001164929">
    <property type="component" value="Chromosome 10"/>
</dbReference>
<accession>A0AAD6MCZ1</accession>
<proteinExistence type="predicted"/>
<name>A0AAD6MCZ1_9ROSI</name>
<comment type="caution">
    <text evidence="1">The sequence shown here is derived from an EMBL/GenBank/DDBJ whole genome shotgun (WGS) entry which is preliminary data.</text>
</comment>
<sequence length="62" mass="6990">MEAASREADQRKSGSFDRFCKGEGVVSGLREPKKSTSWAKIKNLGGLHIERRKRNGRESLQD</sequence>
<dbReference type="AlphaFoldDB" id="A0AAD6MCZ1"/>